<dbReference type="SUPFAM" id="SSF53187">
    <property type="entry name" value="Zn-dependent exopeptidases"/>
    <property type="match status" value="1"/>
</dbReference>
<dbReference type="OrthoDB" id="8716700at2"/>
<dbReference type="HOGENOM" id="CLU_069318_0_0_6"/>
<organism evidence="1 2">
    <name type="scientific">Gynuella sunshinyii YC6258</name>
    <dbReference type="NCBI Taxonomy" id="1445510"/>
    <lineage>
        <taxon>Bacteria</taxon>
        <taxon>Pseudomonadati</taxon>
        <taxon>Pseudomonadota</taxon>
        <taxon>Gammaproteobacteria</taxon>
        <taxon>Oceanospirillales</taxon>
        <taxon>Saccharospirillaceae</taxon>
        <taxon>Gynuella</taxon>
    </lineage>
</organism>
<dbReference type="InterPro" id="IPR010247">
    <property type="entry name" value="HutG_amidohyd"/>
</dbReference>
<name>A0A0C5V731_9GAMM</name>
<accession>A0A0C5V731</accession>
<dbReference type="STRING" id="1445510.YC6258_03184"/>
<dbReference type="InterPro" id="IPR007709">
    <property type="entry name" value="N-FG_amidohydro"/>
</dbReference>
<evidence type="ECO:0000313" key="1">
    <source>
        <dbReference type="EMBL" id="AJQ95220.1"/>
    </source>
</evidence>
<dbReference type="Gene3D" id="3.40.630.40">
    <property type="entry name" value="Zn-dependent exopeptidases"/>
    <property type="match status" value="1"/>
</dbReference>
<dbReference type="GO" id="GO:0050129">
    <property type="term" value="F:N-formylglutamate deformylase activity"/>
    <property type="evidence" value="ECO:0007669"/>
    <property type="project" value="UniProtKB-EC"/>
</dbReference>
<protein>
    <submittedName>
        <fullName evidence="1">N-formylglutamate amidohydrolase</fullName>
        <ecNumber evidence="1">3.5.1.68</ecNumber>
    </submittedName>
</protein>
<sequence>MTSLPYPPFRFYPGHTGLLVSIPHSGLHLTPEVQTALTPKAQKLPDTDWYLPQLYDFLSDLGVGVIAANYSRYVIDLNRPFDDQALYNSKTTGLFPSILFDESPVFDTGREPGDTLKQEYKNLIWKPYHAQITQELSRLKAQFGQAILFDAHSIASKVPMLFDGQLRDFNWGSNDGHSCTAELTQAVTRLVDPQYSQVLNGRFKGGYITRAFGQPTEGTQAIQLELSQDTYLDQSTLRQGEYRLCNTKAPIVQQQLRHLIEGILKLLLIKSTT</sequence>
<dbReference type="RefSeq" id="WP_044617564.1">
    <property type="nucleotide sequence ID" value="NZ_CP007142.1"/>
</dbReference>
<dbReference type="KEGG" id="gsn:YC6258_03184"/>
<evidence type="ECO:0000313" key="2">
    <source>
        <dbReference type="Proteomes" id="UP000032266"/>
    </source>
</evidence>
<dbReference type="Pfam" id="PF05013">
    <property type="entry name" value="FGase"/>
    <property type="match status" value="1"/>
</dbReference>
<reference evidence="1 2" key="1">
    <citation type="submission" date="2014-01" db="EMBL/GenBank/DDBJ databases">
        <title>Full genme sequencing of cellulolytic bacterium Gynuella sunshinyii YC6258T gen. nov., sp. nov.</title>
        <authorList>
            <person name="Khan H."/>
            <person name="Chung E.J."/>
            <person name="Chung Y.R."/>
        </authorList>
    </citation>
    <scope>NUCLEOTIDE SEQUENCE [LARGE SCALE GENOMIC DNA]</scope>
    <source>
        <strain evidence="1 2">YC6258</strain>
    </source>
</reference>
<dbReference type="EMBL" id="CP007142">
    <property type="protein sequence ID" value="AJQ95220.1"/>
    <property type="molecule type" value="Genomic_DNA"/>
</dbReference>
<proteinExistence type="predicted"/>
<dbReference type="AlphaFoldDB" id="A0A0C5V731"/>
<gene>
    <name evidence="1" type="ORF">YC6258_03184</name>
</gene>
<dbReference type="EC" id="3.5.1.68" evidence="1"/>
<keyword evidence="1" id="KW-0378">Hydrolase</keyword>
<dbReference type="NCBIfam" id="TIGR02017">
    <property type="entry name" value="hutG_amidohyd"/>
    <property type="match status" value="1"/>
</dbReference>
<dbReference type="PATRIC" id="fig|1445510.3.peg.3147"/>
<dbReference type="Proteomes" id="UP000032266">
    <property type="component" value="Chromosome"/>
</dbReference>
<keyword evidence="2" id="KW-1185">Reference proteome</keyword>